<dbReference type="InterPro" id="IPR039426">
    <property type="entry name" value="TonB-dep_rcpt-like"/>
</dbReference>
<evidence type="ECO:0000313" key="16">
    <source>
        <dbReference type="EMBL" id="QIB64538.1"/>
    </source>
</evidence>
<dbReference type="PANTHER" id="PTHR32552:SF81">
    <property type="entry name" value="TONB-DEPENDENT OUTER MEMBRANE RECEPTOR"/>
    <property type="match status" value="1"/>
</dbReference>
<evidence type="ECO:0000256" key="11">
    <source>
        <dbReference type="PROSITE-ProRule" id="PRU01360"/>
    </source>
</evidence>
<dbReference type="RefSeq" id="WP_163493788.1">
    <property type="nucleotide sequence ID" value="NZ_CP048711.1"/>
</dbReference>
<reference evidence="16 17" key="1">
    <citation type="submission" date="2020-02" db="EMBL/GenBank/DDBJ databases">
        <title>Genome sequencing for Kineobactrum sp. M2.</title>
        <authorList>
            <person name="Park S.-J."/>
        </authorList>
    </citation>
    <scope>NUCLEOTIDE SEQUENCE [LARGE SCALE GENOMIC DNA]</scope>
    <source>
        <strain evidence="16 17">M2</strain>
    </source>
</reference>
<evidence type="ECO:0000256" key="4">
    <source>
        <dbReference type="ARBA" id="ARBA00022496"/>
    </source>
</evidence>
<evidence type="ECO:0000256" key="5">
    <source>
        <dbReference type="ARBA" id="ARBA00022692"/>
    </source>
</evidence>
<dbReference type="SUPFAM" id="SSF56935">
    <property type="entry name" value="Porins"/>
    <property type="match status" value="1"/>
</dbReference>
<evidence type="ECO:0000256" key="13">
    <source>
        <dbReference type="SAM" id="SignalP"/>
    </source>
</evidence>
<dbReference type="Proteomes" id="UP000477680">
    <property type="component" value="Chromosome"/>
</dbReference>
<dbReference type="KEGG" id="kim:G3T16_03115"/>
<comment type="similarity">
    <text evidence="11 12">Belongs to the TonB-dependent receptor family.</text>
</comment>
<evidence type="ECO:0000256" key="2">
    <source>
        <dbReference type="ARBA" id="ARBA00022448"/>
    </source>
</evidence>
<evidence type="ECO:0000256" key="8">
    <source>
        <dbReference type="ARBA" id="ARBA00023077"/>
    </source>
</evidence>
<evidence type="ECO:0000259" key="15">
    <source>
        <dbReference type="Pfam" id="PF07715"/>
    </source>
</evidence>
<keyword evidence="5 11" id="KW-0812">Transmembrane</keyword>
<accession>A0A6C0TY26</accession>
<dbReference type="InterPro" id="IPR036942">
    <property type="entry name" value="Beta-barrel_TonB_sf"/>
</dbReference>
<feature type="domain" description="TonB-dependent receptor-like beta-barrel" evidence="14">
    <location>
        <begin position="299"/>
        <end position="708"/>
    </location>
</feature>
<dbReference type="Pfam" id="PF07715">
    <property type="entry name" value="Plug"/>
    <property type="match status" value="1"/>
</dbReference>
<name>A0A6C0TY26_9GAMM</name>
<organism evidence="16 17">
    <name type="scientific">Kineobactrum salinum</name>
    <dbReference type="NCBI Taxonomy" id="2708301"/>
    <lineage>
        <taxon>Bacteria</taxon>
        <taxon>Pseudomonadati</taxon>
        <taxon>Pseudomonadota</taxon>
        <taxon>Gammaproteobacteria</taxon>
        <taxon>Cellvibrionales</taxon>
        <taxon>Halieaceae</taxon>
        <taxon>Kineobactrum</taxon>
    </lineage>
</organism>
<keyword evidence="6" id="KW-0408">Iron</keyword>
<dbReference type="GO" id="GO:0006826">
    <property type="term" value="P:iron ion transport"/>
    <property type="evidence" value="ECO:0007669"/>
    <property type="project" value="UniProtKB-KW"/>
</dbReference>
<gene>
    <name evidence="16" type="ORF">G3T16_03115</name>
</gene>
<evidence type="ECO:0000256" key="1">
    <source>
        <dbReference type="ARBA" id="ARBA00004571"/>
    </source>
</evidence>
<protein>
    <submittedName>
        <fullName evidence="16">TonB-dependent receptor</fullName>
    </submittedName>
</protein>
<dbReference type="GO" id="GO:0009279">
    <property type="term" value="C:cell outer membrane"/>
    <property type="evidence" value="ECO:0007669"/>
    <property type="project" value="UniProtKB-SubCell"/>
</dbReference>
<keyword evidence="9 11" id="KW-0472">Membrane</keyword>
<feature type="signal peptide" evidence="13">
    <location>
        <begin position="1"/>
        <end position="34"/>
    </location>
</feature>
<keyword evidence="17" id="KW-1185">Reference proteome</keyword>
<keyword evidence="10 11" id="KW-0998">Cell outer membrane</keyword>
<keyword evidence="13" id="KW-0732">Signal</keyword>
<evidence type="ECO:0000313" key="17">
    <source>
        <dbReference type="Proteomes" id="UP000477680"/>
    </source>
</evidence>
<evidence type="ECO:0000256" key="6">
    <source>
        <dbReference type="ARBA" id="ARBA00023004"/>
    </source>
</evidence>
<keyword evidence="16" id="KW-0675">Receptor</keyword>
<evidence type="ECO:0000256" key="7">
    <source>
        <dbReference type="ARBA" id="ARBA00023065"/>
    </source>
</evidence>
<dbReference type="InterPro" id="IPR000531">
    <property type="entry name" value="Beta-barrel_TonB"/>
</dbReference>
<dbReference type="Pfam" id="PF00593">
    <property type="entry name" value="TonB_dep_Rec_b-barrel"/>
    <property type="match status" value="1"/>
</dbReference>
<dbReference type="PANTHER" id="PTHR32552">
    <property type="entry name" value="FERRICHROME IRON RECEPTOR-RELATED"/>
    <property type="match status" value="1"/>
</dbReference>
<keyword evidence="2 11" id="KW-0813">Transport</keyword>
<proteinExistence type="inferred from homology"/>
<feature type="domain" description="TonB-dependent receptor plug" evidence="15">
    <location>
        <begin position="62"/>
        <end position="173"/>
    </location>
</feature>
<dbReference type="EMBL" id="CP048711">
    <property type="protein sequence ID" value="QIB64538.1"/>
    <property type="molecule type" value="Genomic_DNA"/>
</dbReference>
<evidence type="ECO:0000256" key="12">
    <source>
        <dbReference type="RuleBase" id="RU003357"/>
    </source>
</evidence>
<keyword evidence="3 11" id="KW-1134">Transmembrane beta strand</keyword>
<sequence>MDRKSSAKASRRARQRAGLVGVAAVWALAGSALAATDDSDAALQGPRLEEVIVTASKRQESLQDVSASISAFTHADIKRLGLDNFEDFARRVPGVTLNQAVKNRSVFNIRGVTTSLFGGNTQDPVSVYINETPVTDTFGAIVQPDLRLFDVERIEVLRGPQGTLFGSGSLGGTVRILTRQPDPSAPAAEGRIDTGVTDGGHWRQRYDGMVNVPLLENTLALRLVGYHRDEEGWVKNVSRGSRNSTEDWGGRAALLWRPGEAFYAKLEVIHQDSDPEDGDAFNPDLGKFRKASTISEARPSTLTNYSLTMEYEFPGFATLLSATSFQQSDTASYADLGDFLGLGASGFNVSDPWESEFITQELRLVSNTDSALEWLVGSFFIDRTTDAAFLVQAPGLSEAFGGLIPTDDLFQSDIETTSRELAAFADVGYRFSPQWKVQAGIRVFDTEVSYSEPDRNTLNFATFAVDNTAFRNTGTDSDYTWRAGISYEPGDDMMLYANISRGYRIGQVNPNKGPSLTDPDDLVIPEAYDPDSSINYELGAKTTWLQGRLIANLALYYIDWTDIQVNGARVSDMQTFIANAGDARSQGLEIELSAMPLEGLDLNLALTFQDAKMTGVADDIIVAATDGETLPGSVDFKMSGGIQYSWAAFGDKQMYARADVQYVGSSPNDFGMNGGNPFFAMNESYENVGAALGLVAKRWNLTLYGENLSNNDSFILTNGGGTPNYVNSLRPLTVGVRLGFSY</sequence>
<keyword evidence="7" id="KW-0406">Ion transport</keyword>
<dbReference type="AlphaFoldDB" id="A0A6C0TY26"/>
<dbReference type="InterPro" id="IPR012910">
    <property type="entry name" value="Plug_dom"/>
</dbReference>
<evidence type="ECO:0000256" key="10">
    <source>
        <dbReference type="ARBA" id="ARBA00023237"/>
    </source>
</evidence>
<evidence type="ECO:0000259" key="14">
    <source>
        <dbReference type="Pfam" id="PF00593"/>
    </source>
</evidence>
<keyword evidence="4" id="KW-0410">Iron transport</keyword>
<keyword evidence="8 12" id="KW-0798">TonB box</keyword>
<feature type="chain" id="PRO_5025469909" evidence="13">
    <location>
        <begin position="35"/>
        <end position="742"/>
    </location>
</feature>
<comment type="subcellular location">
    <subcellularLocation>
        <location evidence="1 11">Cell outer membrane</location>
        <topology evidence="1 11">Multi-pass membrane protein</topology>
    </subcellularLocation>
</comment>
<evidence type="ECO:0000256" key="9">
    <source>
        <dbReference type="ARBA" id="ARBA00023136"/>
    </source>
</evidence>
<dbReference type="PROSITE" id="PS52016">
    <property type="entry name" value="TONB_DEPENDENT_REC_3"/>
    <property type="match status" value="1"/>
</dbReference>
<dbReference type="Gene3D" id="2.40.170.20">
    <property type="entry name" value="TonB-dependent receptor, beta-barrel domain"/>
    <property type="match status" value="1"/>
</dbReference>
<evidence type="ECO:0000256" key="3">
    <source>
        <dbReference type="ARBA" id="ARBA00022452"/>
    </source>
</evidence>